<keyword evidence="2" id="KW-1185">Reference proteome</keyword>
<evidence type="ECO:0000313" key="1">
    <source>
        <dbReference type="EMBL" id="GEP97292.1"/>
    </source>
</evidence>
<reference evidence="1 2" key="1">
    <citation type="submission" date="2019-07" db="EMBL/GenBank/DDBJ databases">
        <title>Whole genome shotgun sequence of Chitinophaga cymbidii NBRC 109752.</title>
        <authorList>
            <person name="Hosoyama A."/>
            <person name="Uohara A."/>
            <person name="Ohji S."/>
            <person name="Ichikawa N."/>
        </authorList>
    </citation>
    <scope>NUCLEOTIDE SEQUENCE [LARGE SCALE GENOMIC DNA]</scope>
    <source>
        <strain evidence="1 2">NBRC 109752</strain>
    </source>
</reference>
<dbReference type="AlphaFoldDB" id="A0A512RNM5"/>
<dbReference type="SUPFAM" id="SSF53335">
    <property type="entry name" value="S-adenosyl-L-methionine-dependent methyltransferases"/>
    <property type="match status" value="1"/>
</dbReference>
<dbReference type="Pfam" id="PF05711">
    <property type="entry name" value="TylF"/>
    <property type="match status" value="1"/>
</dbReference>
<dbReference type="EMBL" id="BKAU01000004">
    <property type="protein sequence ID" value="GEP97292.1"/>
    <property type="molecule type" value="Genomic_DNA"/>
</dbReference>
<protein>
    <recommendedName>
        <fullName evidence="3">Methyltransferase</fullName>
    </recommendedName>
</protein>
<dbReference type="PANTHER" id="PTHR40036">
    <property type="entry name" value="MACROCIN O-METHYLTRANSFERASE"/>
    <property type="match status" value="1"/>
</dbReference>
<dbReference type="InterPro" id="IPR008884">
    <property type="entry name" value="TylF_MeTrfase"/>
</dbReference>
<dbReference type="PANTHER" id="PTHR40036:SF1">
    <property type="entry name" value="MACROCIN O-METHYLTRANSFERASE"/>
    <property type="match status" value="1"/>
</dbReference>
<dbReference type="Proteomes" id="UP000321436">
    <property type="component" value="Unassembled WGS sequence"/>
</dbReference>
<sequence>MTSPQRVFALVEAVKYIHKNGIAGDIVECGVWKGGSMLAVAETLVSLGDTQRTLYMYDTYGGMPAPEEVDSDFRGEKAADLLQSNADKKESDLVWAYATLDTVKATMALSAYPAGNIRYVAGKVEDTIPAIMPDKIAILRLDTDWYSSTKHELVHLFPKLSNGGILIIDDYGHWEGARKAVDEYFEETGTRIYLSRIDETGRVAVKQQ</sequence>
<dbReference type="Gene3D" id="3.40.50.150">
    <property type="entry name" value="Vaccinia Virus protein VP39"/>
    <property type="match status" value="1"/>
</dbReference>
<dbReference type="RefSeq" id="WP_186831129.1">
    <property type="nucleotide sequence ID" value="NZ_BKAU01000004.1"/>
</dbReference>
<evidence type="ECO:0000313" key="2">
    <source>
        <dbReference type="Proteomes" id="UP000321436"/>
    </source>
</evidence>
<comment type="caution">
    <text evidence="1">The sequence shown here is derived from an EMBL/GenBank/DDBJ whole genome shotgun (WGS) entry which is preliminary data.</text>
</comment>
<gene>
    <name evidence="1" type="ORF">CCY01nite_35520</name>
</gene>
<evidence type="ECO:0008006" key="3">
    <source>
        <dbReference type="Google" id="ProtNLM"/>
    </source>
</evidence>
<proteinExistence type="predicted"/>
<dbReference type="InterPro" id="IPR029063">
    <property type="entry name" value="SAM-dependent_MTases_sf"/>
</dbReference>
<accession>A0A512RNM5</accession>
<name>A0A512RNM5_9BACT</name>
<organism evidence="1 2">
    <name type="scientific">Chitinophaga cymbidii</name>
    <dbReference type="NCBI Taxonomy" id="1096750"/>
    <lineage>
        <taxon>Bacteria</taxon>
        <taxon>Pseudomonadati</taxon>
        <taxon>Bacteroidota</taxon>
        <taxon>Chitinophagia</taxon>
        <taxon>Chitinophagales</taxon>
        <taxon>Chitinophagaceae</taxon>
        <taxon>Chitinophaga</taxon>
    </lineage>
</organism>